<gene>
    <name evidence="1" type="ORF">HPB49_011848</name>
</gene>
<dbReference type="Proteomes" id="UP000821865">
    <property type="component" value="Chromosome 3"/>
</dbReference>
<proteinExistence type="predicted"/>
<evidence type="ECO:0000313" key="1">
    <source>
        <dbReference type="EMBL" id="KAH7959548.1"/>
    </source>
</evidence>
<reference evidence="1" key="1">
    <citation type="submission" date="2020-05" db="EMBL/GenBank/DDBJ databases">
        <title>Large-scale comparative analyses of tick genomes elucidate their genetic diversity and vector capacities.</title>
        <authorList>
            <person name="Jia N."/>
            <person name="Wang J."/>
            <person name="Shi W."/>
            <person name="Du L."/>
            <person name="Sun Y."/>
            <person name="Zhan W."/>
            <person name="Jiang J."/>
            <person name="Wang Q."/>
            <person name="Zhang B."/>
            <person name="Ji P."/>
            <person name="Sakyi L.B."/>
            <person name="Cui X."/>
            <person name="Yuan T."/>
            <person name="Jiang B."/>
            <person name="Yang W."/>
            <person name="Lam T.T.-Y."/>
            <person name="Chang Q."/>
            <person name="Ding S."/>
            <person name="Wang X."/>
            <person name="Zhu J."/>
            <person name="Ruan X."/>
            <person name="Zhao L."/>
            <person name="Wei J."/>
            <person name="Que T."/>
            <person name="Du C."/>
            <person name="Cheng J."/>
            <person name="Dai P."/>
            <person name="Han X."/>
            <person name="Huang E."/>
            <person name="Gao Y."/>
            <person name="Liu J."/>
            <person name="Shao H."/>
            <person name="Ye R."/>
            <person name="Li L."/>
            <person name="Wei W."/>
            <person name="Wang X."/>
            <person name="Wang C."/>
            <person name="Yang T."/>
            <person name="Huo Q."/>
            <person name="Li W."/>
            <person name="Guo W."/>
            <person name="Chen H."/>
            <person name="Zhou L."/>
            <person name="Ni X."/>
            <person name="Tian J."/>
            <person name="Zhou Y."/>
            <person name="Sheng Y."/>
            <person name="Liu T."/>
            <person name="Pan Y."/>
            <person name="Xia L."/>
            <person name="Li J."/>
            <person name="Zhao F."/>
            <person name="Cao W."/>
        </authorList>
    </citation>
    <scope>NUCLEOTIDE SEQUENCE</scope>
    <source>
        <strain evidence="1">Dsil-2018</strain>
    </source>
</reference>
<accession>A0ACB8D5E2</accession>
<dbReference type="EMBL" id="CM023472">
    <property type="protein sequence ID" value="KAH7959548.1"/>
    <property type="molecule type" value="Genomic_DNA"/>
</dbReference>
<keyword evidence="2" id="KW-1185">Reference proteome</keyword>
<comment type="caution">
    <text evidence="1">The sequence shown here is derived from an EMBL/GenBank/DDBJ whole genome shotgun (WGS) entry which is preliminary data.</text>
</comment>
<name>A0ACB8D5E2_DERSI</name>
<organism evidence="1 2">
    <name type="scientific">Dermacentor silvarum</name>
    <name type="common">Tick</name>
    <dbReference type="NCBI Taxonomy" id="543639"/>
    <lineage>
        <taxon>Eukaryota</taxon>
        <taxon>Metazoa</taxon>
        <taxon>Ecdysozoa</taxon>
        <taxon>Arthropoda</taxon>
        <taxon>Chelicerata</taxon>
        <taxon>Arachnida</taxon>
        <taxon>Acari</taxon>
        <taxon>Parasitiformes</taxon>
        <taxon>Ixodida</taxon>
        <taxon>Ixodoidea</taxon>
        <taxon>Ixodidae</taxon>
        <taxon>Rhipicephalinae</taxon>
        <taxon>Dermacentor</taxon>
    </lineage>
</organism>
<sequence length="581" mass="65129">MRGGEKPGVCASEDCIHHVRALGIDVGRSPSPCESFGRFVCSGWKTSDREFANTVPRQVALEWILRVEKMSLRDFDRDAVVNRPLIMMRKCMRHTADEKDAVASLIAMVESSSLAWPTQDEESETPVIDYSRALRLLLELSVLWALPLWFRVRMLPATAHFQRDRAIVLSPSGLASTWQVFHETLLCYDDAYPIYLSYFNAIKKLAAEDWVQAFRSLYSPSHNVTANDLLLATNGGLLKAVGSIFALNTAQDILFHTIWWFVQSVGIAASNELISAVTKHSDSMYFRQISLFSAHERLSIARHLESVRTVAVEKLRSYSKISDASKRALSNVLEDMSTVIWPEEDFGRPGGFAEYYGQPYRGEDGFLGEWLWSHLQLQNSEAAAAGSHDYVAASKIYHTGSDRMMSYNPILNTMSVSLSAMRPPFYYREATSAVIYGGLGFLYAQAIFDALADIAHLLHGDVVTQPSDAMTTTWSFWNASWCQHPDNRLAYPEIPALDVAYTAYIRFRDEASDLPLKGLPCCTPKQVFFATMCHCSCYVGSSKTKQSRVCEVAVKNFEAFSETFSCPLGSSMNTYPKCVYA</sequence>
<evidence type="ECO:0000313" key="2">
    <source>
        <dbReference type="Proteomes" id="UP000821865"/>
    </source>
</evidence>
<protein>
    <submittedName>
        <fullName evidence="1">Uncharacterized protein</fullName>
    </submittedName>
</protein>